<dbReference type="Pfam" id="PF02958">
    <property type="entry name" value="EcKL"/>
    <property type="match status" value="1"/>
</dbReference>
<dbReference type="OMA" id="ETIMYET"/>
<dbReference type="InterPro" id="IPR011009">
    <property type="entry name" value="Kinase-like_dom_sf"/>
</dbReference>
<evidence type="ECO:0000313" key="3">
    <source>
        <dbReference type="Proteomes" id="UP000594454"/>
    </source>
</evidence>
<gene>
    <name evidence="2" type="ORF">HERILL_LOCUS16030</name>
</gene>
<dbReference type="InParanoid" id="A0A7R8V7X6"/>
<dbReference type="SUPFAM" id="SSF56112">
    <property type="entry name" value="Protein kinase-like (PK-like)"/>
    <property type="match status" value="1"/>
</dbReference>
<reference evidence="2 3" key="1">
    <citation type="submission" date="2020-11" db="EMBL/GenBank/DDBJ databases">
        <authorList>
            <person name="Wallbank WR R."/>
            <person name="Pardo Diaz C."/>
            <person name="Kozak K."/>
            <person name="Martin S."/>
            <person name="Jiggins C."/>
            <person name="Moest M."/>
            <person name="Warren A I."/>
            <person name="Generalovic N T."/>
            <person name="Byers J.R.P. K."/>
            <person name="Montejo-Kovacevich G."/>
            <person name="Yen C E."/>
        </authorList>
    </citation>
    <scope>NUCLEOTIDE SEQUENCE [LARGE SCALE GENOMIC DNA]</scope>
</reference>
<feature type="domain" description="CHK kinase-like" evidence="1">
    <location>
        <begin position="174"/>
        <end position="357"/>
    </location>
</feature>
<name>A0A7R8V7X6_HERIL</name>
<sequence length="446" mass="50537">MEVVIAVVSSLPDSNESSSQSTKNFIRKLKNIRADLVDKMGYSKDELVPPAWIDSDYLKRVLETDLKETIQIKSYTICPAASATDHFTSLIFRTRITYSSDSLDNGDISLIIKTLPTEDGLKKDIAECYDIFAFEGSIFSKVLPVCHKMLRDINCQDILGARIFYQSSEPQKNLVLQDLKQFGYSTPSRNYLSAEECEAMFNKLALLHATTFKMHADGNTDVSKFKGVFLNMPDIEDVFLFANAKDLLAEVMKDIPGLEEYSPKLKALSNKALIDKCIQVINEPGSYNVLNHGDLYAKNMMVKTTENGSDIVFVDYQLCHWGSPAVDVAYIASEIPPRNRTDAIRHYFDVFTRTLQKLGYQGETPTFAQLETDLKRRQSLELYVLIVSAPFMAVDETSTNTEGMDIDTFMADRNFIIQSFKDEQFVALLKDLMPIYLEEGYFDHLL</sequence>
<protein>
    <recommendedName>
        <fullName evidence="1">CHK kinase-like domain-containing protein</fullName>
    </recommendedName>
</protein>
<dbReference type="SMART" id="SM00587">
    <property type="entry name" value="CHK"/>
    <property type="match status" value="1"/>
</dbReference>
<evidence type="ECO:0000259" key="1">
    <source>
        <dbReference type="SMART" id="SM00587"/>
    </source>
</evidence>
<dbReference type="Gene3D" id="3.90.1200.10">
    <property type="match status" value="1"/>
</dbReference>
<proteinExistence type="predicted"/>
<dbReference type="OrthoDB" id="8250698at2759"/>
<accession>A0A7R8V7X6</accession>
<dbReference type="FunCoup" id="A0A7R8V7X6">
    <property type="interactions" value="14"/>
</dbReference>
<dbReference type="PANTHER" id="PTHR11012">
    <property type="entry name" value="PROTEIN KINASE-LIKE DOMAIN-CONTAINING"/>
    <property type="match status" value="1"/>
</dbReference>
<dbReference type="PANTHER" id="PTHR11012:SF56">
    <property type="entry name" value="CHK KINASE-LIKE DOMAIN-CONTAINING PROTEIN-RELATED"/>
    <property type="match status" value="1"/>
</dbReference>
<dbReference type="EMBL" id="LR899014">
    <property type="protein sequence ID" value="CAD7093765.1"/>
    <property type="molecule type" value="Genomic_DNA"/>
</dbReference>
<organism evidence="2 3">
    <name type="scientific">Hermetia illucens</name>
    <name type="common">Black soldier fly</name>
    <dbReference type="NCBI Taxonomy" id="343691"/>
    <lineage>
        <taxon>Eukaryota</taxon>
        <taxon>Metazoa</taxon>
        <taxon>Ecdysozoa</taxon>
        <taxon>Arthropoda</taxon>
        <taxon>Hexapoda</taxon>
        <taxon>Insecta</taxon>
        <taxon>Pterygota</taxon>
        <taxon>Neoptera</taxon>
        <taxon>Endopterygota</taxon>
        <taxon>Diptera</taxon>
        <taxon>Brachycera</taxon>
        <taxon>Stratiomyomorpha</taxon>
        <taxon>Stratiomyidae</taxon>
        <taxon>Hermetiinae</taxon>
        <taxon>Hermetia</taxon>
    </lineage>
</organism>
<dbReference type="InterPro" id="IPR015897">
    <property type="entry name" value="CHK_kinase-like"/>
</dbReference>
<dbReference type="AlphaFoldDB" id="A0A7R8V7X6"/>
<evidence type="ECO:0000313" key="2">
    <source>
        <dbReference type="EMBL" id="CAD7093765.1"/>
    </source>
</evidence>
<dbReference type="InterPro" id="IPR004119">
    <property type="entry name" value="EcKL"/>
</dbReference>
<dbReference type="Proteomes" id="UP000594454">
    <property type="component" value="Chromosome 6"/>
</dbReference>
<keyword evidence="3" id="KW-1185">Reference proteome</keyword>